<organism evidence="3 4">
    <name type="scientific">Pontibacter flavimaris</name>
    <dbReference type="NCBI Taxonomy" id="1797110"/>
    <lineage>
        <taxon>Bacteria</taxon>
        <taxon>Pseudomonadati</taxon>
        <taxon>Bacteroidota</taxon>
        <taxon>Cytophagia</taxon>
        <taxon>Cytophagales</taxon>
        <taxon>Hymenobacteraceae</taxon>
        <taxon>Pontibacter</taxon>
    </lineage>
</organism>
<protein>
    <submittedName>
        <fullName evidence="3">PutA protein</fullName>
    </submittedName>
</protein>
<dbReference type="InterPro" id="IPR029041">
    <property type="entry name" value="FAD-linked_oxidoreductase-like"/>
</dbReference>
<proteinExistence type="predicted"/>
<dbReference type="STRING" id="1797110.A3841_08485"/>
<sequence>MEQATVTQPLPGRFDPENLQVTFCNKTDSEMKLAYFLFSMMGKPALVKAGGAATTLALRLGLPVKGLIRNTIYKHFCGGETVEEAQKAVQKMAGAHVQTVLDYAAEAQDTEAGFDAVRDEVLRNIALARDSRSFSCISVKLTGIGRNSIFNKLHLRKTLSPDEQAAYDRTTTRLDAICRAAAAADITVYLDAEESWLQNPMDELAEEMMRRYNQNRAVVFNTLQMYRTDRVAYLKACIRRFEGEPVILGIKIVRGAYLEKEQLRAKAQDYPCPVFLRKADTDKSFNDAIDICLENLHRVELCAATHNEQSITYLTERIQREHISNHRSRIHFSQLYGMSDNLTYNLAAAGYNASKYLPYGEVATAVPYLIRRAEENTSIAGQMGRELALLQKEMRRRKL</sequence>
<dbReference type="PANTHER" id="PTHR13914">
    <property type="entry name" value="PROLINE OXIDASE"/>
    <property type="match status" value="1"/>
</dbReference>
<dbReference type="PANTHER" id="PTHR13914:SF0">
    <property type="entry name" value="PROLINE DEHYDROGENASE 1, MITOCHONDRIAL"/>
    <property type="match status" value="1"/>
</dbReference>
<evidence type="ECO:0000259" key="2">
    <source>
        <dbReference type="Pfam" id="PF01619"/>
    </source>
</evidence>
<dbReference type="GO" id="GO:0004657">
    <property type="term" value="F:proline dehydrogenase activity"/>
    <property type="evidence" value="ECO:0007669"/>
    <property type="project" value="InterPro"/>
</dbReference>
<dbReference type="GO" id="GO:0071949">
    <property type="term" value="F:FAD binding"/>
    <property type="evidence" value="ECO:0007669"/>
    <property type="project" value="TreeGrafter"/>
</dbReference>
<name>A0A1Q5PIH9_9BACT</name>
<dbReference type="InterPro" id="IPR015659">
    <property type="entry name" value="Proline_oxidase"/>
</dbReference>
<dbReference type="Proteomes" id="UP000186551">
    <property type="component" value="Unassembled WGS sequence"/>
</dbReference>
<dbReference type="Gene3D" id="3.20.20.220">
    <property type="match status" value="1"/>
</dbReference>
<accession>A0A1Q5PIH9</accession>
<dbReference type="RefSeq" id="WP_073850472.1">
    <property type="nucleotide sequence ID" value="NZ_LVWA01000002.1"/>
</dbReference>
<keyword evidence="4" id="KW-1185">Reference proteome</keyword>
<evidence type="ECO:0000256" key="1">
    <source>
        <dbReference type="ARBA" id="ARBA00023002"/>
    </source>
</evidence>
<dbReference type="GO" id="GO:0010133">
    <property type="term" value="P:L-proline catabolic process to L-glutamate"/>
    <property type="evidence" value="ECO:0007669"/>
    <property type="project" value="TreeGrafter"/>
</dbReference>
<dbReference type="InterPro" id="IPR002872">
    <property type="entry name" value="Proline_DH_dom"/>
</dbReference>
<dbReference type="SUPFAM" id="SSF51730">
    <property type="entry name" value="FAD-linked oxidoreductase"/>
    <property type="match status" value="1"/>
</dbReference>
<evidence type="ECO:0000313" key="4">
    <source>
        <dbReference type="Proteomes" id="UP000186551"/>
    </source>
</evidence>
<gene>
    <name evidence="3" type="ORF">A3841_08485</name>
</gene>
<dbReference type="Pfam" id="PF01619">
    <property type="entry name" value="Pro_dh"/>
    <property type="match status" value="1"/>
</dbReference>
<feature type="domain" description="Proline dehydrogenase" evidence="2">
    <location>
        <begin position="85"/>
        <end position="383"/>
    </location>
</feature>
<reference evidence="3 4" key="1">
    <citation type="submission" date="2016-03" db="EMBL/GenBank/DDBJ databases">
        <title>Genome sequence of Pontibacter sp. nov., of the family cytophagaceae, isolated from marine sediment of the Yellow Sea, China.</title>
        <authorList>
            <person name="Zhang G."/>
            <person name="Zhang R."/>
        </authorList>
    </citation>
    <scope>NUCLEOTIDE SEQUENCE [LARGE SCALE GENOMIC DNA]</scope>
    <source>
        <strain evidence="3 4">S10-8</strain>
    </source>
</reference>
<dbReference type="EMBL" id="LVWA01000002">
    <property type="protein sequence ID" value="OKL42029.1"/>
    <property type="molecule type" value="Genomic_DNA"/>
</dbReference>
<dbReference type="AlphaFoldDB" id="A0A1Q5PIH9"/>
<comment type="caution">
    <text evidence="3">The sequence shown here is derived from an EMBL/GenBank/DDBJ whole genome shotgun (WGS) entry which is preliminary data.</text>
</comment>
<evidence type="ECO:0000313" key="3">
    <source>
        <dbReference type="EMBL" id="OKL42029.1"/>
    </source>
</evidence>
<keyword evidence="1" id="KW-0560">Oxidoreductase</keyword>